<evidence type="ECO:0000256" key="5">
    <source>
        <dbReference type="ARBA" id="ARBA00023288"/>
    </source>
</evidence>
<dbReference type="EMBL" id="MYFO01000020">
    <property type="protein sequence ID" value="TFE86223.1"/>
    <property type="molecule type" value="Genomic_DNA"/>
</dbReference>
<dbReference type="SUPFAM" id="SSF53850">
    <property type="entry name" value="Periplasmic binding protein-like II"/>
    <property type="match status" value="1"/>
</dbReference>
<evidence type="ECO:0000256" key="6">
    <source>
        <dbReference type="SAM" id="MobiDB-lite"/>
    </source>
</evidence>
<feature type="region of interest" description="Disordered" evidence="6">
    <location>
        <begin position="24"/>
        <end position="45"/>
    </location>
</feature>
<protein>
    <submittedName>
        <fullName evidence="8">Sugar ABC transporter</fullName>
    </submittedName>
</protein>
<evidence type="ECO:0000256" key="1">
    <source>
        <dbReference type="ARBA" id="ARBA00022475"/>
    </source>
</evidence>
<dbReference type="Proteomes" id="UP000298246">
    <property type="component" value="Unassembled WGS sequence"/>
</dbReference>
<keyword evidence="9" id="KW-1185">Reference proteome</keyword>
<comment type="caution">
    <text evidence="8">The sequence shown here is derived from an EMBL/GenBank/DDBJ whole genome shotgun (WGS) entry which is preliminary data.</text>
</comment>
<evidence type="ECO:0000256" key="3">
    <source>
        <dbReference type="ARBA" id="ARBA00023136"/>
    </source>
</evidence>
<keyword evidence="4" id="KW-0564">Palmitate</keyword>
<keyword evidence="2 7" id="KW-0732">Signal</keyword>
<dbReference type="PROSITE" id="PS51257">
    <property type="entry name" value="PROKAR_LIPOPROTEIN"/>
    <property type="match status" value="1"/>
</dbReference>
<dbReference type="OrthoDB" id="9787283at2"/>
<gene>
    <name evidence="8" type="ORF">B5M42_15375</name>
</gene>
<reference evidence="8 9" key="1">
    <citation type="submission" date="2017-03" db="EMBL/GenBank/DDBJ databases">
        <title>Isolation of Levoglucosan Utilizing Bacteria.</title>
        <authorList>
            <person name="Arya A.S."/>
        </authorList>
    </citation>
    <scope>NUCLEOTIDE SEQUENCE [LARGE SCALE GENOMIC DNA]</scope>
    <source>
        <strain evidence="8 9">MEC069</strain>
    </source>
</reference>
<accession>A0A4Y8PYD4</accession>
<organism evidence="8 9">
    <name type="scientific">Paenibacillus athensensis</name>
    <dbReference type="NCBI Taxonomy" id="1967502"/>
    <lineage>
        <taxon>Bacteria</taxon>
        <taxon>Bacillati</taxon>
        <taxon>Bacillota</taxon>
        <taxon>Bacilli</taxon>
        <taxon>Bacillales</taxon>
        <taxon>Paenibacillaceae</taxon>
        <taxon>Paenibacillus</taxon>
    </lineage>
</organism>
<dbReference type="AlphaFoldDB" id="A0A4Y8PYD4"/>
<keyword evidence="5" id="KW-0449">Lipoprotein</keyword>
<keyword evidence="3" id="KW-0472">Membrane</keyword>
<evidence type="ECO:0000256" key="2">
    <source>
        <dbReference type="ARBA" id="ARBA00022729"/>
    </source>
</evidence>
<name>A0A4Y8PYD4_9BACL</name>
<feature type="signal peptide" evidence="7">
    <location>
        <begin position="1"/>
        <end position="23"/>
    </location>
</feature>
<dbReference type="PANTHER" id="PTHR43649">
    <property type="entry name" value="ARABINOSE-BINDING PROTEIN-RELATED"/>
    <property type="match status" value="1"/>
</dbReference>
<feature type="chain" id="PRO_5021342921" evidence="7">
    <location>
        <begin position="24"/>
        <end position="533"/>
    </location>
</feature>
<evidence type="ECO:0000256" key="4">
    <source>
        <dbReference type="ARBA" id="ARBA00023139"/>
    </source>
</evidence>
<evidence type="ECO:0000313" key="9">
    <source>
        <dbReference type="Proteomes" id="UP000298246"/>
    </source>
</evidence>
<sequence length="533" mass="58875">MKRIPFMLLAAGLLTLASGCGNAGPEGGSKTGSAPEDAVHFDTATGRYSPPVTLTTVGSINPDLQFKYGENLEHNVHIRWAEERLGIRIRYAWTAPKANGGYDNKLRLEAAKGNLPDIVTTRDRAVTQELIDSGQFREAGSLFEQYASQTWKQAMQEDPEAWDSYIRGGRKMAIPILDYQYITDPVLWVRQDWLDKLKLQIPRTMQELETVLAAFTRDDPDGNGLDDTFGLSIGLRNGTSTWMGDSSWIFGAFGTVPMQWNKEADGKLAYGSVQPGAGEALKLMRRWIDEGYISRASEWYDETKAAELFVAGKAGIVAGPVWMYGWPLGELTAANPGAVVRPIPLPAGPQGSVQRRGTIPVNGAILINKNMKRPDIFFTYQNYLFDYYATSQGEFANGLAKDYDWAETEMGPTTDPAQIPGGLVRVASYTLTYDGARIPSKMLATIPDAVARVLLSQQAASRPDEFRGPLGPTMKAQGELLRSLELESMRSQLFADNPARFDDFVSDWLRYGGVQITHEANEWYASRAAAENK</sequence>
<keyword evidence="1" id="KW-1003">Cell membrane</keyword>
<dbReference type="Gene3D" id="3.40.190.10">
    <property type="entry name" value="Periplasmic binding protein-like II"/>
    <property type="match status" value="2"/>
</dbReference>
<evidence type="ECO:0000313" key="8">
    <source>
        <dbReference type="EMBL" id="TFE86223.1"/>
    </source>
</evidence>
<dbReference type="InterPro" id="IPR006059">
    <property type="entry name" value="SBP"/>
</dbReference>
<evidence type="ECO:0000256" key="7">
    <source>
        <dbReference type="SAM" id="SignalP"/>
    </source>
</evidence>
<proteinExistence type="predicted"/>
<dbReference type="InterPro" id="IPR050490">
    <property type="entry name" value="Bact_solute-bd_prot1"/>
</dbReference>
<dbReference type="Pfam" id="PF13416">
    <property type="entry name" value="SBP_bac_8"/>
    <property type="match status" value="1"/>
</dbReference>
<dbReference type="RefSeq" id="WP_134754368.1">
    <property type="nucleotide sequence ID" value="NZ_MYFO02000005.1"/>
</dbReference>
<dbReference type="PANTHER" id="PTHR43649:SF33">
    <property type="entry name" value="POLYGALACTURONAN_RHAMNOGALACTURONAN-BINDING PROTEIN YTCQ"/>
    <property type="match status" value="1"/>
</dbReference>